<protein>
    <recommendedName>
        <fullName evidence="6">DUF115 domain-containing protein</fullName>
    </recommendedName>
</protein>
<dbReference type="Proteomes" id="UP000050416">
    <property type="component" value="Unassembled WGS sequence"/>
</dbReference>
<dbReference type="AlphaFoldDB" id="A0A0N8KKL8"/>
<evidence type="ECO:0000256" key="1">
    <source>
        <dbReference type="SAM" id="MobiDB-lite"/>
    </source>
</evidence>
<organism evidence="4 5">
    <name type="scientific">Marinobacter excellens HL-55</name>
    <dbReference type="NCBI Taxonomy" id="1305731"/>
    <lineage>
        <taxon>Bacteria</taxon>
        <taxon>Pseudomonadati</taxon>
        <taxon>Pseudomonadota</taxon>
        <taxon>Gammaproteobacteria</taxon>
        <taxon>Pseudomonadales</taxon>
        <taxon>Marinobacteraceae</taxon>
        <taxon>Marinobacter</taxon>
    </lineage>
</organism>
<feature type="domain" description="6-hydroxymethylpterin diphosphokinase MptE-like" evidence="2">
    <location>
        <begin position="273"/>
        <end position="438"/>
    </location>
</feature>
<dbReference type="Pfam" id="PF01973">
    <property type="entry name" value="MptE-like"/>
    <property type="match status" value="1"/>
</dbReference>
<dbReference type="InterPro" id="IPR045376">
    <property type="entry name" value="Maf_N"/>
</dbReference>
<evidence type="ECO:0000259" key="2">
    <source>
        <dbReference type="Pfam" id="PF01973"/>
    </source>
</evidence>
<dbReference type="PANTHER" id="PTHR41786">
    <property type="entry name" value="MOTILITY ACCESSORY FACTOR MAF"/>
    <property type="match status" value="1"/>
</dbReference>
<dbReference type="PANTHER" id="PTHR41786:SF1">
    <property type="entry name" value="6-HYDROXYMETHYLPTERIN DIPHOSPHOKINASE MPTE-LIKE DOMAIN-CONTAINING PROTEIN"/>
    <property type="match status" value="1"/>
</dbReference>
<accession>A0A0N8KKL8</accession>
<evidence type="ECO:0000259" key="3">
    <source>
        <dbReference type="Pfam" id="PF20157"/>
    </source>
</evidence>
<dbReference type="OrthoDB" id="7254531at2"/>
<feature type="domain" description="Glycosyltransferase Maf N-terminal" evidence="3">
    <location>
        <begin position="23"/>
        <end position="244"/>
    </location>
</feature>
<feature type="region of interest" description="Disordered" evidence="1">
    <location>
        <begin position="694"/>
        <end position="714"/>
    </location>
</feature>
<evidence type="ECO:0000313" key="5">
    <source>
        <dbReference type="Proteomes" id="UP000050416"/>
    </source>
</evidence>
<evidence type="ECO:0000313" key="4">
    <source>
        <dbReference type="EMBL" id="KPQ28498.1"/>
    </source>
</evidence>
<proteinExistence type="predicted"/>
<feature type="compositionally biased region" description="Basic and acidic residues" evidence="1">
    <location>
        <begin position="694"/>
        <end position="704"/>
    </location>
</feature>
<dbReference type="STRING" id="1305731.GCA_000934705_00637"/>
<dbReference type="Pfam" id="PF20157">
    <property type="entry name" value="Maf_flag10_N"/>
    <property type="match status" value="1"/>
</dbReference>
<dbReference type="EMBL" id="LJZQ01000014">
    <property type="protein sequence ID" value="KPQ28498.1"/>
    <property type="molecule type" value="Genomic_DNA"/>
</dbReference>
<sequence length="714" mass="80570">MAKKTKKQSQRAEQDDGRVFMQRLQKNLEFFQKRRPGLYKLLANMELQSVELVVTPGKNDVDMVANGVSCYRGLAREYSVDEATRVLKENPESKRILTYAPPWERSYNKENFADHILRNIVKASPVTPATFKGYIRGNVFPSMVFLGCGLGYHIDELTKKVPIINGIVIEREPEKFAVSLYTVDWEEICSRFSRKGFSLTFAIGKANHPDEIRRLVRQYMTRDVPFYPFFSTYYNHLADVDLAKAVLENANDLAVITTNWSHYDNELMRLSNAVHNIRRGGRYLPRLDGLKQDKPLVIVGSGPSLDARVQSLIKVRDKVVVVSCGTSLKPLLAHGVRPDVHVELDPSYRLHELHQDIGEDKLRDLPLLAVSEVNPFVTTLFRKVFYYFKFDNAQCSLVGLKDKAFANCNPTVTNAALSIGHGLGFRKIFLFGTDYGFESVEKDHSAKSIYGSDSDTGLSREYQERALRENKQRKIFSVPSVTGGTVLTRNDYYTAKRSVEDLIVNLKGTESPPQIYNCGDGAVIEGTSWLDDTGFFHEMEQVPLSDGVVLEDFLDQVSEGLGNDSIDDLLGGVHGEIQRLCNGYERMLRSARLNGRRDLCNLINEIRETLAVLRPHAGEASVTGVQVMAFQLLKGTLQHFMYVGLCHGMACEDGELVDFVKAWKGGFEKFLGMVPGHFHNVLVMKRAIEADPWAKRHKGDRDPEYSPEQDVSAF</sequence>
<dbReference type="PATRIC" id="fig|1305731.5.peg.488"/>
<name>A0A0N8KKL8_9GAMM</name>
<dbReference type="InterPro" id="IPR002826">
    <property type="entry name" value="MptE-like"/>
</dbReference>
<comment type="caution">
    <text evidence="4">The sequence shown here is derived from an EMBL/GenBank/DDBJ whole genome shotgun (WGS) entry which is preliminary data.</text>
</comment>
<gene>
    <name evidence="4" type="ORF">HLUCCX14_10180</name>
</gene>
<reference evidence="4 5" key="1">
    <citation type="submission" date="2015-09" db="EMBL/GenBank/DDBJ databases">
        <title>Identification and resolution of microdiversity through metagenomic sequencing of parallel consortia.</title>
        <authorList>
            <person name="Nelson W.C."/>
            <person name="Romine M.F."/>
            <person name="Lindemann S.R."/>
        </authorList>
    </citation>
    <scope>NUCLEOTIDE SEQUENCE [LARGE SCALE GENOMIC DNA]</scope>
    <source>
        <strain evidence="4">HL-55</strain>
    </source>
</reference>
<evidence type="ECO:0008006" key="6">
    <source>
        <dbReference type="Google" id="ProtNLM"/>
    </source>
</evidence>